<comment type="caution">
    <text evidence="1">The sequence shown here is derived from an EMBL/GenBank/DDBJ whole genome shotgun (WGS) entry which is preliminary data.</text>
</comment>
<name>A0A2W7MXN2_9BACT</name>
<accession>A0A2W7MXN2</accession>
<keyword evidence="2" id="KW-1185">Reference proteome</keyword>
<reference evidence="1 2" key="1">
    <citation type="submission" date="2018-06" db="EMBL/GenBank/DDBJ databases">
        <title>Genomic Encyclopedia of Archaeal and Bacterial Type Strains, Phase II (KMG-II): from individual species to whole genera.</title>
        <authorList>
            <person name="Goeker M."/>
        </authorList>
    </citation>
    <scope>NUCLEOTIDE SEQUENCE [LARGE SCALE GENOMIC DNA]</scope>
    <source>
        <strain evidence="1 2">DSM 6779</strain>
    </source>
</reference>
<dbReference type="EMBL" id="QKZK01000030">
    <property type="protein sequence ID" value="PZX12748.1"/>
    <property type="molecule type" value="Genomic_DNA"/>
</dbReference>
<sequence>MNYNSQDAYIKVRPHSPNGRKRCWMPHLTKQTVIALAPMGLGEVPYCFAHLIQCPILLLTPAFRLGLIR</sequence>
<evidence type="ECO:0000313" key="1">
    <source>
        <dbReference type="EMBL" id="PZX12748.1"/>
    </source>
</evidence>
<dbReference type="AlphaFoldDB" id="A0A2W7MXN2"/>
<organism evidence="1 2">
    <name type="scientific">Breznakibacter xylanolyticus</name>
    <dbReference type="NCBI Taxonomy" id="990"/>
    <lineage>
        <taxon>Bacteria</taxon>
        <taxon>Pseudomonadati</taxon>
        <taxon>Bacteroidota</taxon>
        <taxon>Bacteroidia</taxon>
        <taxon>Marinilabiliales</taxon>
        <taxon>Marinilabiliaceae</taxon>
        <taxon>Breznakibacter</taxon>
    </lineage>
</organism>
<dbReference type="Proteomes" id="UP000249239">
    <property type="component" value="Unassembled WGS sequence"/>
</dbReference>
<proteinExistence type="predicted"/>
<protein>
    <submittedName>
        <fullName evidence="1">Uncharacterized protein</fullName>
    </submittedName>
</protein>
<evidence type="ECO:0000313" key="2">
    <source>
        <dbReference type="Proteomes" id="UP000249239"/>
    </source>
</evidence>
<gene>
    <name evidence="1" type="ORF">LX69_02837</name>
</gene>